<dbReference type="Gene3D" id="1.25.40.20">
    <property type="entry name" value="Ankyrin repeat-containing domain"/>
    <property type="match status" value="1"/>
</dbReference>
<evidence type="ECO:0000313" key="1">
    <source>
        <dbReference type="EMBL" id="GFH61919.1"/>
    </source>
</evidence>
<comment type="caution">
    <text evidence="1">The sequence shown here is derived from an EMBL/GenBank/DDBJ whole genome shotgun (WGS) entry which is preliminary data.</text>
</comment>
<dbReference type="Proteomes" id="UP001054902">
    <property type="component" value="Unassembled WGS sequence"/>
</dbReference>
<gene>
    <name evidence="1" type="ORF">CTEN210_18395</name>
</gene>
<dbReference type="AlphaFoldDB" id="A0AAD3DFX8"/>
<accession>A0AAD3DFX8</accession>
<dbReference type="EMBL" id="BLLK01000075">
    <property type="protein sequence ID" value="GFH61919.1"/>
    <property type="molecule type" value="Genomic_DNA"/>
</dbReference>
<dbReference type="InterPro" id="IPR036770">
    <property type="entry name" value="Ankyrin_rpt-contain_sf"/>
</dbReference>
<dbReference type="SUPFAM" id="SSF48403">
    <property type="entry name" value="Ankyrin repeat"/>
    <property type="match status" value="1"/>
</dbReference>
<reference evidence="1 2" key="1">
    <citation type="journal article" date="2021" name="Sci. Rep.">
        <title>The genome of the diatom Chaetoceros tenuissimus carries an ancient integrated fragment of an extant virus.</title>
        <authorList>
            <person name="Hongo Y."/>
            <person name="Kimura K."/>
            <person name="Takaki Y."/>
            <person name="Yoshida Y."/>
            <person name="Baba S."/>
            <person name="Kobayashi G."/>
            <person name="Nagasaki K."/>
            <person name="Hano T."/>
            <person name="Tomaru Y."/>
        </authorList>
    </citation>
    <scope>NUCLEOTIDE SEQUENCE [LARGE SCALE GENOMIC DNA]</scope>
    <source>
        <strain evidence="1 2">NIES-3715</strain>
    </source>
</reference>
<sequence>MNISSFQSNLDFIKSLYFHKEWKDENCWAEILEALEEANRKIEKAFSGSMHRLLEHKPSIKVVEKVVKKFPATLSFRDDRGRIPIQCAAITPNGYEYVPVLAKEGVKHDVGGEDVRGGLLMVDPREIYGWNTLQWFVRAGDGKDDTKRAKVLKELRNSGLLVKKDIVEQQLLAYCCWKRSEMRFEYLVDWDPDALIETRVRNTPLIHCMSSASASEESLLLTLKAGFQYHPQIGGLLFVKDDEGTTAFDALCNEKGTANIMSLLHQILSPKRDYPILHQIFVKAPQHINLFMKKFPWAYNLKDHNGRTLHQTVLAAGPDVMNANDILLATLTDNQIQTKDPITTLYPFAAMAVGEHADLENTFYLLRRLPSVMDRDSRQ</sequence>
<protein>
    <submittedName>
        <fullName evidence="1">Uncharacterized protein</fullName>
    </submittedName>
</protein>
<organism evidence="1 2">
    <name type="scientific">Chaetoceros tenuissimus</name>
    <dbReference type="NCBI Taxonomy" id="426638"/>
    <lineage>
        <taxon>Eukaryota</taxon>
        <taxon>Sar</taxon>
        <taxon>Stramenopiles</taxon>
        <taxon>Ochrophyta</taxon>
        <taxon>Bacillariophyta</taxon>
        <taxon>Coscinodiscophyceae</taxon>
        <taxon>Chaetocerotophycidae</taxon>
        <taxon>Chaetocerotales</taxon>
        <taxon>Chaetocerotaceae</taxon>
        <taxon>Chaetoceros</taxon>
    </lineage>
</organism>
<evidence type="ECO:0000313" key="2">
    <source>
        <dbReference type="Proteomes" id="UP001054902"/>
    </source>
</evidence>
<keyword evidence="2" id="KW-1185">Reference proteome</keyword>
<proteinExistence type="predicted"/>
<name>A0AAD3DFX8_9STRA</name>